<dbReference type="PROSITE" id="PS51279">
    <property type="entry name" value="BCNT_C"/>
    <property type="match status" value="1"/>
</dbReference>
<feature type="region of interest" description="Disordered" evidence="3">
    <location>
        <begin position="147"/>
        <end position="198"/>
    </location>
</feature>
<accession>A0A8J2LQ83</accession>
<dbReference type="PANTHER" id="PTHR48407">
    <property type="entry name" value="CRANIOFACIAL DEVELOPMENT PROTEIN 1"/>
    <property type="match status" value="1"/>
</dbReference>
<evidence type="ECO:0000313" key="5">
    <source>
        <dbReference type="EMBL" id="CAG7834517.1"/>
    </source>
</evidence>
<comment type="caution">
    <text evidence="5">The sequence shown here is derived from an EMBL/GenBank/DDBJ whole genome shotgun (WGS) entry which is preliminary data.</text>
</comment>
<gene>
    <name evidence="5" type="ORF">AFUS01_LOCUS44017</name>
</gene>
<proteinExistence type="predicted"/>
<evidence type="ECO:0000256" key="2">
    <source>
        <dbReference type="ARBA" id="ARBA00030244"/>
    </source>
</evidence>
<feature type="region of interest" description="Disordered" evidence="3">
    <location>
        <begin position="1"/>
        <end position="134"/>
    </location>
</feature>
<feature type="compositionally biased region" description="Acidic residues" evidence="3">
    <location>
        <begin position="9"/>
        <end position="31"/>
    </location>
</feature>
<dbReference type="Proteomes" id="UP000708208">
    <property type="component" value="Unassembled WGS sequence"/>
</dbReference>
<dbReference type="InterPro" id="IPR011421">
    <property type="entry name" value="BCNT-C"/>
</dbReference>
<protein>
    <recommendedName>
        <fullName evidence="1">Craniofacial development protein 1</fullName>
    </recommendedName>
    <alternativeName>
        <fullName evidence="2">Bucentaur</fullName>
    </alternativeName>
</protein>
<feature type="compositionally biased region" description="Basic residues" evidence="3">
    <location>
        <begin position="42"/>
        <end position="59"/>
    </location>
</feature>
<feature type="compositionally biased region" description="Low complexity" evidence="3">
    <location>
        <begin position="185"/>
        <end position="197"/>
    </location>
</feature>
<dbReference type="GO" id="GO:0000812">
    <property type="term" value="C:Swr1 complex"/>
    <property type="evidence" value="ECO:0007669"/>
    <property type="project" value="TreeGrafter"/>
</dbReference>
<dbReference type="InterPro" id="IPR027124">
    <property type="entry name" value="Swc5/CFDP1/2"/>
</dbReference>
<feature type="compositionally biased region" description="Basic and acidic residues" evidence="3">
    <location>
        <begin position="87"/>
        <end position="107"/>
    </location>
</feature>
<dbReference type="Pfam" id="PF07572">
    <property type="entry name" value="BCNT"/>
    <property type="match status" value="1"/>
</dbReference>
<evidence type="ECO:0000256" key="3">
    <source>
        <dbReference type="SAM" id="MobiDB-lite"/>
    </source>
</evidence>
<organism evidence="5 6">
    <name type="scientific">Allacma fusca</name>
    <dbReference type="NCBI Taxonomy" id="39272"/>
    <lineage>
        <taxon>Eukaryota</taxon>
        <taxon>Metazoa</taxon>
        <taxon>Ecdysozoa</taxon>
        <taxon>Arthropoda</taxon>
        <taxon>Hexapoda</taxon>
        <taxon>Collembola</taxon>
        <taxon>Symphypleona</taxon>
        <taxon>Sminthuridae</taxon>
        <taxon>Allacma</taxon>
    </lineage>
</organism>
<feature type="domain" description="BCNT-C" evidence="4">
    <location>
        <begin position="221"/>
        <end position="303"/>
    </location>
</feature>
<sequence length="304" mass="33787">MYVVKHDSDSDDADFVPEAPDSDLSEEDDNGDAAKGENGILKGKRKKVQKKKGRRKKRRAGSEDEDSYDDDDDEDFTGSLSNNNEAGNDKTEVADEEEEKRRTDRLYSDFLSGVEDITKRRTSESSNQETIITTKKIYDFAGERVEVEEKVPASSIKPSSSLSSSSKKPESGDKSNVTNGCNGLTPSTSKSTSSAAPGLPIRTRVSILSSNPAQIALASKPGARKGLSAVLNAIQSNKKQKMGTLEKTKLDWQAFKKDKGIEDELKTHVKSKDGYVDRQEFLQRTDLRQFEIEKNLRARQRRNN</sequence>
<evidence type="ECO:0000259" key="4">
    <source>
        <dbReference type="PROSITE" id="PS51279"/>
    </source>
</evidence>
<feature type="compositionally biased region" description="Acidic residues" evidence="3">
    <location>
        <begin position="63"/>
        <end position="76"/>
    </location>
</feature>
<keyword evidence="6" id="KW-1185">Reference proteome</keyword>
<name>A0A8J2LQ83_9HEXA</name>
<dbReference type="PANTHER" id="PTHR48407:SF1">
    <property type="entry name" value="CRANIOFACIAL DEVELOPMENT PROTEIN 1"/>
    <property type="match status" value="1"/>
</dbReference>
<dbReference type="AlphaFoldDB" id="A0A8J2LQ83"/>
<evidence type="ECO:0000313" key="6">
    <source>
        <dbReference type="Proteomes" id="UP000708208"/>
    </source>
</evidence>
<evidence type="ECO:0000256" key="1">
    <source>
        <dbReference type="ARBA" id="ARBA00019033"/>
    </source>
</evidence>
<feature type="compositionally biased region" description="Low complexity" evidence="3">
    <location>
        <begin position="152"/>
        <end position="166"/>
    </location>
</feature>
<feature type="compositionally biased region" description="Polar residues" evidence="3">
    <location>
        <begin position="124"/>
        <end position="133"/>
    </location>
</feature>
<dbReference type="OrthoDB" id="445677at2759"/>
<reference evidence="5" key="1">
    <citation type="submission" date="2021-06" db="EMBL/GenBank/DDBJ databases">
        <authorList>
            <person name="Hodson N. C."/>
            <person name="Mongue J. A."/>
            <person name="Jaron S. K."/>
        </authorList>
    </citation>
    <scope>NUCLEOTIDE SEQUENCE</scope>
</reference>
<dbReference type="EMBL" id="CAJVCH010570270">
    <property type="protein sequence ID" value="CAG7834517.1"/>
    <property type="molecule type" value="Genomic_DNA"/>
</dbReference>